<dbReference type="AlphaFoldDB" id="A0A9W6WUZ0"/>
<proteinExistence type="predicted"/>
<gene>
    <name evidence="1" type="ORF">Pfra01_000589700</name>
</gene>
<dbReference type="Proteomes" id="UP001165121">
    <property type="component" value="Unassembled WGS sequence"/>
</dbReference>
<name>A0A9W6WUZ0_9STRA</name>
<sequence>MITKLDKIQLKQSAAGRLTGWVHWQRDPKRSPNCWTKVFAVLDKAFLWFFQREESAPRSLLVQVAVADVVEDDGRILNVMDSDGERLCICLYDNAAFECWYSRLAAAAELTAAFFARSGVEVRDLPSRSNYRGTLRKDSRTTKCRGVFAQMTRQWRTHVSKHDDDLEETRLAAVKTTK</sequence>
<reference evidence="1" key="1">
    <citation type="submission" date="2023-04" db="EMBL/GenBank/DDBJ databases">
        <title>Phytophthora fragariaefolia NBRC 109709.</title>
        <authorList>
            <person name="Ichikawa N."/>
            <person name="Sato H."/>
            <person name="Tonouchi N."/>
        </authorList>
    </citation>
    <scope>NUCLEOTIDE SEQUENCE</scope>
    <source>
        <strain evidence="1">NBRC 109709</strain>
    </source>
</reference>
<accession>A0A9W6WUZ0</accession>
<comment type="caution">
    <text evidence="1">The sequence shown here is derived from an EMBL/GenBank/DDBJ whole genome shotgun (WGS) entry which is preliminary data.</text>
</comment>
<dbReference type="EMBL" id="BSXT01000478">
    <property type="protein sequence ID" value="GMF28460.1"/>
    <property type="molecule type" value="Genomic_DNA"/>
</dbReference>
<evidence type="ECO:0000313" key="2">
    <source>
        <dbReference type="Proteomes" id="UP001165121"/>
    </source>
</evidence>
<dbReference type="SUPFAM" id="SSF50729">
    <property type="entry name" value="PH domain-like"/>
    <property type="match status" value="1"/>
</dbReference>
<organism evidence="1 2">
    <name type="scientific">Phytophthora fragariaefolia</name>
    <dbReference type="NCBI Taxonomy" id="1490495"/>
    <lineage>
        <taxon>Eukaryota</taxon>
        <taxon>Sar</taxon>
        <taxon>Stramenopiles</taxon>
        <taxon>Oomycota</taxon>
        <taxon>Peronosporomycetes</taxon>
        <taxon>Peronosporales</taxon>
        <taxon>Peronosporaceae</taxon>
        <taxon>Phytophthora</taxon>
    </lineage>
</organism>
<dbReference type="OrthoDB" id="118036at2759"/>
<protein>
    <submittedName>
        <fullName evidence="1">Unnamed protein product</fullName>
    </submittedName>
</protein>
<evidence type="ECO:0000313" key="1">
    <source>
        <dbReference type="EMBL" id="GMF28460.1"/>
    </source>
</evidence>
<keyword evidence="2" id="KW-1185">Reference proteome</keyword>